<evidence type="ECO:0000313" key="8">
    <source>
        <dbReference type="Proteomes" id="UP000326759"/>
    </source>
</evidence>
<comment type="similarity">
    <text evidence="2 6">Belongs to the SURF1 family.</text>
</comment>
<evidence type="ECO:0000256" key="3">
    <source>
        <dbReference type="ARBA" id="ARBA00022692"/>
    </source>
</evidence>
<keyword evidence="6" id="KW-0999">Mitochondrion inner membrane</keyword>
<organism evidence="7 8">
    <name type="scientific">Armadillidium nasatum</name>
    <dbReference type="NCBI Taxonomy" id="96803"/>
    <lineage>
        <taxon>Eukaryota</taxon>
        <taxon>Metazoa</taxon>
        <taxon>Ecdysozoa</taxon>
        <taxon>Arthropoda</taxon>
        <taxon>Crustacea</taxon>
        <taxon>Multicrustacea</taxon>
        <taxon>Malacostraca</taxon>
        <taxon>Eumalacostraca</taxon>
        <taxon>Peracarida</taxon>
        <taxon>Isopoda</taxon>
        <taxon>Oniscidea</taxon>
        <taxon>Crinocheta</taxon>
        <taxon>Armadillidiidae</taxon>
        <taxon>Armadillidium</taxon>
    </lineage>
</organism>
<comment type="subcellular location">
    <subcellularLocation>
        <location evidence="1">Membrane</location>
    </subcellularLocation>
    <subcellularLocation>
        <location evidence="6">Mitochondrion inner membrane</location>
        <topology evidence="6">Multi-pass membrane protein</topology>
    </subcellularLocation>
</comment>
<dbReference type="InterPro" id="IPR045214">
    <property type="entry name" value="Surf1/Surf4"/>
</dbReference>
<dbReference type="InterPro" id="IPR002994">
    <property type="entry name" value="Surf1/Shy1"/>
</dbReference>
<comment type="caution">
    <text evidence="7">The sequence shown here is derived from an EMBL/GenBank/DDBJ whole genome shotgun (WGS) entry which is preliminary data.</text>
</comment>
<evidence type="ECO:0000256" key="4">
    <source>
        <dbReference type="ARBA" id="ARBA00022989"/>
    </source>
</evidence>
<feature type="transmembrane region" description="Helical" evidence="6">
    <location>
        <begin position="54"/>
        <end position="72"/>
    </location>
</feature>
<keyword evidence="4 6" id="KW-1133">Transmembrane helix</keyword>
<sequence>MPENHLQNETFSYRDVVKMSELTGSSPIFVDAVETFKGGPAGGQTRVTLRNEHLSYIITWYTLSGFTSLLWYRKFIMRKSL</sequence>
<gene>
    <name evidence="7" type="primary">SURF1</name>
    <name evidence="7" type="ORF">Anas_01977</name>
</gene>
<comment type="function">
    <text evidence="6">Probably involved in the biogenesis of the COX complex.</text>
</comment>
<evidence type="ECO:0000313" key="7">
    <source>
        <dbReference type="EMBL" id="KAB7507754.1"/>
    </source>
</evidence>
<keyword evidence="5 6" id="KW-0472">Membrane</keyword>
<comment type="caution">
    <text evidence="6">Lacks conserved residue(s) required for the propagation of feature annotation.</text>
</comment>
<dbReference type="PROSITE" id="PS50895">
    <property type="entry name" value="SURF1"/>
    <property type="match status" value="1"/>
</dbReference>
<keyword evidence="8" id="KW-1185">Reference proteome</keyword>
<dbReference type="GO" id="GO:0033617">
    <property type="term" value="P:mitochondrial respiratory chain complex IV assembly"/>
    <property type="evidence" value="ECO:0007669"/>
    <property type="project" value="TreeGrafter"/>
</dbReference>
<accession>A0A5N5TNJ7</accession>
<reference evidence="7 8" key="1">
    <citation type="journal article" date="2019" name="PLoS Biol.">
        <title>Sex chromosomes control vertical transmission of feminizing Wolbachia symbionts in an isopod.</title>
        <authorList>
            <person name="Becking T."/>
            <person name="Chebbi M.A."/>
            <person name="Giraud I."/>
            <person name="Moumen B."/>
            <person name="Laverre T."/>
            <person name="Caubet Y."/>
            <person name="Peccoud J."/>
            <person name="Gilbert C."/>
            <person name="Cordaux R."/>
        </authorList>
    </citation>
    <scope>NUCLEOTIDE SEQUENCE [LARGE SCALE GENOMIC DNA]</scope>
    <source>
        <strain evidence="7">ANa2</strain>
        <tissue evidence="7">Whole body excluding digestive tract and cuticle</tissue>
    </source>
</reference>
<protein>
    <recommendedName>
        <fullName evidence="6">SURF1-like protein</fullName>
    </recommendedName>
</protein>
<dbReference type="OrthoDB" id="10040024at2759"/>
<dbReference type="PANTHER" id="PTHR23427:SF2">
    <property type="entry name" value="SURFEIT LOCUS PROTEIN 1"/>
    <property type="match status" value="1"/>
</dbReference>
<keyword evidence="6" id="KW-0496">Mitochondrion</keyword>
<dbReference type="AlphaFoldDB" id="A0A5N5TNJ7"/>
<dbReference type="Pfam" id="PF02104">
    <property type="entry name" value="SURF1"/>
    <property type="match status" value="1"/>
</dbReference>
<dbReference type="EMBL" id="SEYY01000229">
    <property type="protein sequence ID" value="KAB7507754.1"/>
    <property type="molecule type" value="Genomic_DNA"/>
</dbReference>
<dbReference type="Proteomes" id="UP000326759">
    <property type="component" value="Unassembled WGS sequence"/>
</dbReference>
<proteinExistence type="inferred from homology"/>
<evidence type="ECO:0000256" key="2">
    <source>
        <dbReference type="ARBA" id="ARBA00007165"/>
    </source>
</evidence>
<evidence type="ECO:0000256" key="1">
    <source>
        <dbReference type="ARBA" id="ARBA00004370"/>
    </source>
</evidence>
<keyword evidence="3 6" id="KW-0812">Transmembrane</keyword>
<name>A0A5N5TNJ7_9CRUS</name>
<dbReference type="GO" id="GO:0005743">
    <property type="term" value="C:mitochondrial inner membrane"/>
    <property type="evidence" value="ECO:0007669"/>
    <property type="project" value="UniProtKB-SubCell"/>
</dbReference>
<evidence type="ECO:0000256" key="6">
    <source>
        <dbReference type="RuleBase" id="RU363076"/>
    </source>
</evidence>
<dbReference type="PANTHER" id="PTHR23427">
    <property type="entry name" value="SURFEIT LOCUS PROTEIN"/>
    <property type="match status" value="1"/>
</dbReference>
<evidence type="ECO:0000256" key="5">
    <source>
        <dbReference type="ARBA" id="ARBA00023136"/>
    </source>
</evidence>